<keyword evidence="3" id="KW-0695">RNA-directed DNA polymerase</keyword>
<feature type="region of interest" description="Disordered" evidence="1">
    <location>
        <begin position="1"/>
        <end position="111"/>
    </location>
</feature>
<evidence type="ECO:0000313" key="3">
    <source>
        <dbReference type="EMBL" id="GJS79706.1"/>
    </source>
</evidence>
<feature type="compositionally biased region" description="Polar residues" evidence="1">
    <location>
        <begin position="1"/>
        <end position="16"/>
    </location>
</feature>
<dbReference type="PANTHER" id="PTHR33223:SF11">
    <property type="entry name" value="ELEMENT PROTEIN, PUTATIVE-RELATED"/>
    <property type="match status" value="1"/>
</dbReference>
<dbReference type="Proteomes" id="UP001151760">
    <property type="component" value="Unassembled WGS sequence"/>
</dbReference>
<keyword evidence="4" id="KW-1185">Reference proteome</keyword>
<dbReference type="InterPro" id="IPR005162">
    <property type="entry name" value="Retrotrans_gag_dom"/>
</dbReference>
<organism evidence="3 4">
    <name type="scientific">Tanacetum coccineum</name>
    <dbReference type="NCBI Taxonomy" id="301880"/>
    <lineage>
        <taxon>Eukaryota</taxon>
        <taxon>Viridiplantae</taxon>
        <taxon>Streptophyta</taxon>
        <taxon>Embryophyta</taxon>
        <taxon>Tracheophyta</taxon>
        <taxon>Spermatophyta</taxon>
        <taxon>Magnoliopsida</taxon>
        <taxon>eudicotyledons</taxon>
        <taxon>Gunneridae</taxon>
        <taxon>Pentapetalae</taxon>
        <taxon>asterids</taxon>
        <taxon>campanulids</taxon>
        <taxon>Asterales</taxon>
        <taxon>Asteraceae</taxon>
        <taxon>Asteroideae</taxon>
        <taxon>Anthemideae</taxon>
        <taxon>Anthemidinae</taxon>
        <taxon>Tanacetum</taxon>
    </lineage>
</organism>
<dbReference type="Pfam" id="PF03732">
    <property type="entry name" value="Retrotrans_gag"/>
    <property type="match status" value="1"/>
</dbReference>
<dbReference type="PANTHER" id="PTHR33223">
    <property type="entry name" value="CCHC-TYPE DOMAIN-CONTAINING PROTEIN"/>
    <property type="match status" value="1"/>
</dbReference>
<feature type="compositionally biased region" description="Basic and acidic residues" evidence="1">
    <location>
        <begin position="76"/>
        <end position="86"/>
    </location>
</feature>
<accession>A0ABQ4YQK9</accession>
<reference evidence="3" key="2">
    <citation type="submission" date="2022-01" db="EMBL/GenBank/DDBJ databases">
        <authorList>
            <person name="Yamashiro T."/>
            <person name="Shiraishi A."/>
            <person name="Satake H."/>
            <person name="Nakayama K."/>
        </authorList>
    </citation>
    <scope>NUCLEOTIDE SEQUENCE</scope>
</reference>
<evidence type="ECO:0000256" key="1">
    <source>
        <dbReference type="SAM" id="MobiDB-lite"/>
    </source>
</evidence>
<evidence type="ECO:0000259" key="2">
    <source>
        <dbReference type="Pfam" id="PF03732"/>
    </source>
</evidence>
<name>A0ABQ4YQK9_9ASTR</name>
<gene>
    <name evidence="3" type="ORF">Tco_0729587</name>
</gene>
<proteinExistence type="predicted"/>
<feature type="domain" description="Retrotransposon gag" evidence="2">
    <location>
        <begin position="127"/>
        <end position="217"/>
    </location>
</feature>
<comment type="caution">
    <text evidence="3">The sequence shown here is derived from an EMBL/GenBank/DDBJ whole genome shotgun (WGS) entry which is preliminary data.</text>
</comment>
<feature type="compositionally biased region" description="Basic and acidic residues" evidence="1">
    <location>
        <begin position="20"/>
        <end position="64"/>
    </location>
</feature>
<reference evidence="3" key="1">
    <citation type="journal article" date="2022" name="Int. J. Mol. Sci.">
        <title>Draft Genome of Tanacetum Coccineum: Genomic Comparison of Closely Related Tanacetum-Family Plants.</title>
        <authorList>
            <person name="Yamashiro T."/>
            <person name="Shiraishi A."/>
            <person name="Nakayama K."/>
            <person name="Satake H."/>
        </authorList>
    </citation>
    <scope>NUCLEOTIDE SEQUENCE</scope>
</reference>
<dbReference type="GO" id="GO:0003964">
    <property type="term" value="F:RNA-directed DNA polymerase activity"/>
    <property type="evidence" value="ECO:0007669"/>
    <property type="project" value="UniProtKB-KW"/>
</dbReference>
<dbReference type="EMBL" id="BQNB010010615">
    <property type="protein sequence ID" value="GJS79706.1"/>
    <property type="molecule type" value="Genomic_DNA"/>
</dbReference>
<evidence type="ECO:0000313" key="4">
    <source>
        <dbReference type="Proteomes" id="UP001151760"/>
    </source>
</evidence>
<keyword evidence="3" id="KW-0808">Transferase</keyword>
<keyword evidence="3" id="KW-0548">Nucleotidyltransferase</keyword>
<protein>
    <submittedName>
        <fullName evidence="3">Reverse transcriptase domain-containing protein</fullName>
    </submittedName>
</protein>
<sequence length="488" mass="55210">MSINEQTPLSQPTSVVRNALGKEPEKAQQEKLKAVKARLNFEETLRHSESGTPIRRRDLKERLGPRYVRGRSGSPEPRRGRSESPKKKGFGKENGVQNVGKRPRGSLKDFQSAAKTERWAMPTWCHMFNSTLTGNARVWFDDLPKETIDSYDDLKKAFLENYLQQKKCIQDPVEIHNIMQRDRESTEEFVRRYNLECRDVKGAPECMKISGFMHGITNPELIKRLHDKILKSVDEMMRKGETAGKDKAMAILMVQPWERVSRQRITQSFSPNLEILFPPLGEDEGMEGLLIIEAEIGSHCVHRMYVDDRPASEILYEHYFSRLRLEIKKQLIPATTPLIGFNGEIIWSIGQIQLLVTIGDEEHSTSALMNFVVVRSPSSYNGIIGRPGVRKLQAVSSTVYEMLKIPVGGGVITLKSSRLVPLECAMVSGPERTLPVNKSTVEERIKVTINPEYPEHTIMIGSTLTEEGHNPKADRGALFKCAKGMLSD</sequence>